<dbReference type="Proteomes" id="UP000177090">
    <property type="component" value="Unassembled WGS sequence"/>
</dbReference>
<dbReference type="AlphaFoldDB" id="A0A1G2QH16"/>
<comment type="caution">
    <text evidence="2">The sequence shown here is derived from an EMBL/GenBank/DDBJ whole genome shotgun (WGS) entry which is preliminary data.</text>
</comment>
<protein>
    <submittedName>
        <fullName evidence="2">Uncharacterized protein</fullName>
    </submittedName>
</protein>
<name>A0A1G2QH16_9BACT</name>
<feature type="compositionally biased region" description="Basic and acidic residues" evidence="1">
    <location>
        <begin position="1"/>
        <end position="15"/>
    </location>
</feature>
<proteinExistence type="predicted"/>
<dbReference type="STRING" id="1802440.A2569_01160"/>
<reference evidence="2 3" key="1">
    <citation type="journal article" date="2016" name="Nat. Commun.">
        <title>Thousands of microbial genomes shed light on interconnected biogeochemical processes in an aquifer system.</title>
        <authorList>
            <person name="Anantharaman K."/>
            <person name="Brown C.T."/>
            <person name="Hug L.A."/>
            <person name="Sharon I."/>
            <person name="Castelle C.J."/>
            <person name="Probst A.J."/>
            <person name="Thomas B.C."/>
            <person name="Singh A."/>
            <person name="Wilkins M.J."/>
            <person name="Karaoz U."/>
            <person name="Brodie E.L."/>
            <person name="Williams K.H."/>
            <person name="Hubbard S.S."/>
            <person name="Banfield J.F."/>
        </authorList>
    </citation>
    <scope>NUCLEOTIDE SEQUENCE [LARGE SCALE GENOMIC DNA]</scope>
</reference>
<sequence>MEKFRPQPEMPREEPIAEPEMVYRSLDRRKEKDLLAEFTPEQQAEIKHKQQILSMRRGNLGVSLSRRL</sequence>
<evidence type="ECO:0000313" key="3">
    <source>
        <dbReference type="Proteomes" id="UP000177090"/>
    </source>
</evidence>
<evidence type="ECO:0000256" key="1">
    <source>
        <dbReference type="SAM" id="MobiDB-lite"/>
    </source>
</evidence>
<organism evidence="2 3">
    <name type="scientific">Candidatus Vogelbacteria bacterium RIFOXYD1_FULL_51_18</name>
    <dbReference type="NCBI Taxonomy" id="1802440"/>
    <lineage>
        <taxon>Bacteria</taxon>
        <taxon>Candidatus Vogeliibacteriota</taxon>
    </lineage>
</organism>
<evidence type="ECO:0000313" key="2">
    <source>
        <dbReference type="EMBL" id="OHA59880.1"/>
    </source>
</evidence>
<gene>
    <name evidence="2" type="ORF">A2569_01160</name>
</gene>
<accession>A0A1G2QH16</accession>
<feature type="region of interest" description="Disordered" evidence="1">
    <location>
        <begin position="1"/>
        <end position="24"/>
    </location>
</feature>
<dbReference type="EMBL" id="MHTL01000020">
    <property type="protein sequence ID" value="OHA59880.1"/>
    <property type="molecule type" value="Genomic_DNA"/>
</dbReference>